<evidence type="ECO:0000259" key="1">
    <source>
        <dbReference type="PROSITE" id="PS51658"/>
    </source>
</evidence>
<dbReference type="PROSITE" id="PS51658">
    <property type="entry name" value="BFN"/>
    <property type="match status" value="1"/>
</dbReference>
<dbReference type="AlphaFoldDB" id="A0A1I1EWG5"/>
<dbReference type="GO" id="GO:0004518">
    <property type="term" value="F:nuclease activity"/>
    <property type="evidence" value="ECO:0007669"/>
    <property type="project" value="InterPro"/>
</dbReference>
<protein>
    <submittedName>
        <fullName evidence="2">Bifunctional DNase/RNase</fullName>
    </submittedName>
</protein>
<dbReference type="Gene3D" id="2.30.42.60">
    <property type="match status" value="1"/>
</dbReference>
<dbReference type="Pfam" id="PF02577">
    <property type="entry name" value="BFN_dom"/>
    <property type="match status" value="1"/>
</dbReference>
<gene>
    <name evidence="2" type="ORF">SAMN05660443_0878</name>
</gene>
<dbReference type="Gene3D" id="3.10.690.10">
    <property type="entry name" value="Bifunctional nuclease domain"/>
    <property type="match status" value="1"/>
</dbReference>
<dbReference type="RefSeq" id="WP_091959655.1">
    <property type="nucleotide sequence ID" value="NZ_FOLH01000001.1"/>
</dbReference>
<dbReference type="EMBL" id="FOLH01000001">
    <property type="protein sequence ID" value="SFB91032.1"/>
    <property type="molecule type" value="Genomic_DNA"/>
</dbReference>
<feature type="domain" description="BFN" evidence="1">
    <location>
        <begin position="40"/>
        <end position="172"/>
    </location>
</feature>
<sequence>MHIFLGKTALLLKGLLITLIAWCLSFSALARDLQVSDEQLVKVEVATLLLTQGGTPVVLLREPGSSEMIAIFIGPNEARAISDALQDTLPRRPMTHDLVNQVLINLDARLKRVLIDDLSDGAFLGFLEVELPGKDDPLLIDSRPSDALALGLRAGAGIYVGPDVLASAALLDHEALENQLVKAAGISVSEATQDLRAALDLPDQPGVLVTETQGSATDKGLQAGALIMAVNGKPPHTPMEFLELMRQTPPSQEAEIAYWLEGEELRLHLKVGFKTARPEPRQRQHDSQL</sequence>
<proteinExistence type="predicted"/>
<evidence type="ECO:0000313" key="3">
    <source>
        <dbReference type="Proteomes" id="UP000199058"/>
    </source>
</evidence>
<reference evidence="2 3" key="1">
    <citation type="submission" date="2016-10" db="EMBL/GenBank/DDBJ databases">
        <authorList>
            <person name="de Groot N.N."/>
        </authorList>
    </citation>
    <scope>NUCLEOTIDE SEQUENCE [LARGE SCALE GENOMIC DNA]</scope>
    <source>
        <strain evidence="2 3">DSM 18438</strain>
    </source>
</reference>
<evidence type="ECO:0000313" key="2">
    <source>
        <dbReference type="EMBL" id="SFB91032.1"/>
    </source>
</evidence>
<dbReference type="InterPro" id="IPR003729">
    <property type="entry name" value="Bi_nuclease_dom"/>
</dbReference>
<dbReference type="InterPro" id="IPR036104">
    <property type="entry name" value="BFN_sf"/>
</dbReference>
<dbReference type="InterPro" id="IPR036034">
    <property type="entry name" value="PDZ_sf"/>
</dbReference>
<keyword evidence="3" id="KW-1185">Reference proteome</keyword>
<organism evidence="2 3">
    <name type="scientific">Marinospirillum celere</name>
    <dbReference type="NCBI Taxonomy" id="1122252"/>
    <lineage>
        <taxon>Bacteria</taxon>
        <taxon>Pseudomonadati</taxon>
        <taxon>Pseudomonadota</taxon>
        <taxon>Gammaproteobacteria</taxon>
        <taxon>Oceanospirillales</taxon>
        <taxon>Oceanospirillaceae</taxon>
        <taxon>Marinospirillum</taxon>
    </lineage>
</organism>
<accession>A0A1I1EWG5</accession>
<dbReference type="SUPFAM" id="SSF50156">
    <property type="entry name" value="PDZ domain-like"/>
    <property type="match status" value="1"/>
</dbReference>
<dbReference type="SUPFAM" id="SSF103256">
    <property type="entry name" value="Hypothetical protein TM0160"/>
    <property type="match status" value="1"/>
</dbReference>
<name>A0A1I1EWG5_9GAMM</name>
<dbReference type="STRING" id="1122252.SAMN05660443_0878"/>
<dbReference type="OrthoDB" id="9788698at2"/>
<dbReference type="Proteomes" id="UP000199058">
    <property type="component" value="Unassembled WGS sequence"/>
</dbReference>